<evidence type="ECO:0000313" key="2">
    <source>
        <dbReference type="Proteomes" id="UP001049518"/>
    </source>
</evidence>
<keyword evidence="2" id="KW-1185">Reference proteome</keyword>
<organism evidence="1 2">
    <name type="scientific">Actinomadura graeca</name>
    <dbReference type="NCBI Taxonomy" id="2750812"/>
    <lineage>
        <taxon>Bacteria</taxon>
        <taxon>Bacillati</taxon>
        <taxon>Actinomycetota</taxon>
        <taxon>Actinomycetes</taxon>
        <taxon>Streptosporangiales</taxon>
        <taxon>Thermomonosporaceae</taxon>
        <taxon>Actinomadura</taxon>
    </lineage>
</organism>
<protein>
    <submittedName>
        <fullName evidence="1">SAM-dependent methyltransferase</fullName>
    </submittedName>
</protein>
<reference evidence="1" key="1">
    <citation type="submission" date="2020-07" db="EMBL/GenBank/DDBJ databases">
        <authorList>
            <person name="Tarantini F.S."/>
            <person name="Hong K.W."/>
            <person name="Chan K.G."/>
        </authorList>
    </citation>
    <scope>NUCLEOTIDE SEQUENCE</scope>
    <source>
        <strain evidence="1">32-07</strain>
    </source>
</reference>
<gene>
    <name evidence="1" type="ORF">AGRA3207_007775</name>
</gene>
<keyword evidence="1" id="KW-0808">Transferase</keyword>
<dbReference type="EMBL" id="CP059572">
    <property type="protein sequence ID" value="QXJ26160.1"/>
    <property type="molecule type" value="Genomic_DNA"/>
</dbReference>
<dbReference type="SUPFAM" id="SSF53335">
    <property type="entry name" value="S-adenosyl-L-methionine-dependent methyltransferases"/>
    <property type="match status" value="1"/>
</dbReference>
<evidence type="ECO:0000313" key="1">
    <source>
        <dbReference type="EMBL" id="QXJ26160.1"/>
    </source>
</evidence>
<dbReference type="InterPro" id="IPR029063">
    <property type="entry name" value="SAM-dependent_MTases_sf"/>
</dbReference>
<dbReference type="GO" id="GO:0008168">
    <property type="term" value="F:methyltransferase activity"/>
    <property type="evidence" value="ECO:0007669"/>
    <property type="project" value="UniProtKB-KW"/>
</dbReference>
<sequence>MTASDALIASPARVNDHLLGGKDNYAADRELAGALLAVLPRLGAAVRADRAFVRRAVGVLAARGIRQFLDVGCGLPTTENVHQTAARHATGARVVYVDNDPVVIAHARARLADDGDIGVVRADLRKPCELLDDAFSCGLLDRDEPVGMIVASSLHHLPDADGPHAVAAELRGALTPGGALVLSHLSADFAPAATLEAARLYTAGCESPLVPRGRDEIAAFFGDLEPLPPGLVPTGRWRPDGPAGRAGRDLMYAGLAIR</sequence>
<dbReference type="Proteomes" id="UP001049518">
    <property type="component" value="Chromosome"/>
</dbReference>
<name>A0ABX8R503_9ACTN</name>
<keyword evidence="1" id="KW-0489">Methyltransferase</keyword>
<dbReference type="Gene3D" id="3.40.50.150">
    <property type="entry name" value="Vaccinia Virus protein VP39"/>
    <property type="match status" value="1"/>
</dbReference>
<dbReference type="InterPro" id="IPR006764">
    <property type="entry name" value="SAM_dep_MeTrfase_SAV2177_type"/>
</dbReference>
<proteinExistence type="predicted"/>
<dbReference type="RefSeq" id="WP_231332392.1">
    <property type="nucleotide sequence ID" value="NZ_CP059572.1"/>
</dbReference>
<dbReference type="GO" id="GO:0032259">
    <property type="term" value="P:methylation"/>
    <property type="evidence" value="ECO:0007669"/>
    <property type="project" value="UniProtKB-KW"/>
</dbReference>
<dbReference type="Pfam" id="PF04672">
    <property type="entry name" value="Methyltransf_19"/>
    <property type="match status" value="1"/>
</dbReference>
<dbReference type="PIRSF" id="PIRSF017393">
    <property type="entry name" value="MTase_SAV2177"/>
    <property type="match status" value="1"/>
</dbReference>
<accession>A0ABX8R503</accession>
<dbReference type="CDD" id="cd02440">
    <property type="entry name" value="AdoMet_MTases"/>
    <property type="match status" value="1"/>
</dbReference>